<sequence length="171" mass="18343">MSNKSVNTKDITKIAIMAALVFVATYLIKIPSLNGYTHIGDSMVILSAFILGKKEGALAAGLGAALCDLLSGYMQYIIPTFFIKAIMVIIICTIAHNLINKNKFAWIIGCILGCAFQVLGYALFETILYGFPAAIASIPSNIIQSIVGIVIALILATALEKSNVFKKLKKV</sequence>
<gene>
    <name evidence="4" type="primary">hmpT</name>
    <name evidence="4" type="ORF">ERS852470_00443</name>
</gene>
<dbReference type="PANTHER" id="PTHR37815">
    <property type="entry name" value="UPF0397 PROTEIN BC_2624-RELATED"/>
    <property type="match status" value="1"/>
</dbReference>
<feature type="transmembrane region" description="Helical" evidence="3">
    <location>
        <begin position="12"/>
        <end position="28"/>
    </location>
</feature>
<evidence type="ECO:0000313" key="4">
    <source>
        <dbReference type="EMBL" id="CUN66662.1"/>
    </source>
</evidence>
<feature type="transmembrane region" description="Helical" evidence="3">
    <location>
        <begin position="73"/>
        <end position="92"/>
    </location>
</feature>
<keyword evidence="1 3" id="KW-0812">Transmembrane</keyword>
<feature type="transmembrane region" description="Helical" evidence="3">
    <location>
        <begin position="136"/>
        <end position="159"/>
    </location>
</feature>
<dbReference type="GeneID" id="83010375"/>
<dbReference type="Proteomes" id="UP000095558">
    <property type="component" value="Unassembled WGS sequence"/>
</dbReference>
<dbReference type="AlphaFoldDB" id="A0A174HRW3"/>
<feature type="transmembrane region" description="Helical" evidence="3">
    <location>
        <begin position="104"/>
        <end position="124"/>
    </location>
</feature>
<accession>A0A174HRW3</accession>
<evidence type="ECO:0000256" key="2">
    <source>
        <dbReference type="ARBA" id="ARBA00022989"/>
    </source>
</evidence>
<evidence type="ECO:0000256" key="3">
    <source>
        <dbReference type="SAM" id="Phobius"/>
    </source>
</evidence>
<reference evidence="4 5" key="1">
    <citation type="submission" date="2015-09" db="EMBL/GenBank/DDBJ databases">
        <authorList>
            <consortium name="Pathogen Informatics"/>
        </authorList>
    </citation>
    <scope>NUCLEOTIDE SEQUENCE [LARGE SCALE GENOMIC DNA]</scope>
    <source>
        <strain evidence="4 5">2789STDY5834855</strain>
    </source>
</reference>
<dbReference type="Gene3D" id="1.10.1760.20">
    <property type="match status" value="1"/>
</dbReference>
<dbReference type="InterPro" id="IPR009825">
    <property type="entry name" value="ECF_substrate-spec-like"/>
</dbReference>
<keyword evidence="3" id="KW-0472">Membrane</keyword>
<name>A0A174HRW3_9CLOT</name>
<dbReference type="Pfam" id="PF07155">
    <property type="entry name" value="ECF-ribofla_trS"/>
    <property type="match status" value="1"/>
</dbReference>
<dbReference type="PANTHER" id="PTHR37815:SF3">
    <property type="entry name" value="UPF0397 PROTEIN SPR0429"/>
    <property type="match status" value="1"/>
</dbReference>
<proteinExistence type="predicted"/>
<evidence type="ECO:0000256" key="1">
    <source>
        <dbReference type="ARBA" id="ARBA00022692"/>
    </source>
</evidence>
<keyword evidence="2 3" id="KW-1133">Transmembrane helix</keyword>
<protein>
    <submittedName>
        <fullName evidence="4">Substrate-specific component PdxU2 of predicted pyridoxin-related ECF transporter</fullName>
    </submittedName>
</protein>
<evidence type="ECO:0000313" key="5">
    <source>
        <dbReference type="Proteomes" id="UP000095558"/>
    </source>
</evidence>
<organism evidence="4 5">
    <name type="scientific">Clostridium disporicum</name>
    <dbReference type="NCBI Taxonomy" id="84024"/>
    <lineage>
        <taxon>Bacteria</taxon>
        <taxon>Bacillati</taxon>
        <taxon>Bacillota</taxon>
        <taxon>Clostridia</taxon>
        <taxon>Eubacteriales</taxon>
        <taxon>Clostridiaceae</taxon>
        <taxon>Clostridium</taxon>
    </lineage>
</organism>
<dbReference type="OrthoDB" id="411368at2"/>
<dbReference type="RefSeq" id="WP_042393731.1">
    <property type="nucleotide sequence ID" value="NZ_CYYT01000032.1"/>
</dbReference>
<dbReference type="GO" id="GO:0016020">
    <property type="term" value="C:membrane"/>
    <property type="evidence" value="ECO:0007669"/>
    <property type="project" value="InterPro"/>
</dbReference>
<dbReference type="EMBL" id="CYZV01000003">
    <property type="protein sequence ID" value="CUN66662.1"/>
    <property type="molecule type" value="Genomic_DNA"/>
</dbReference>